<sequence>MSEHTYPVIPLDFSLRRAFLLKTFRTAGAVSLTGFLAACGGDGDDASANPAPVDPKPPVDPEPPVEKFNPFAKFSALQPADANGVMLPKGFSSRIVARSGKAPVSGGSFLWHAAPDGGACYATDDGGWIYVSNAEMTAPLGGVSALKFDKTGKIVDAYPILKGTSGNCAGGPTPWNTWLSCEEFELTQQIAGMVWECDPYRPWSDANPPRAWPALGKYAHEAVCVDPANRMLYLTEDASGGRIYRYVCDSTDWPTGAARPVKFESGQLQVLRIDALPRDADASDAAYADLIGFGKTPASVTWEPVAFPDQGQKNIRDTLRKGGILPPGNYFQKAEGIWFFNGIVFFVTSRNSRIWAYDTAHRTLEVIFDGKLGPADTHSIDEPDNITITSFGEMLVAEDAGNLEIGVLRDDGTSQAVMRLVGHDDSEITGPAVSPDGTRLYFSSQRGTAGKSEEGITFEVLLPTKLVE</sequence>
<dbReference type="RefSeq" id="WP_087841571.1">
    <property type="nucleotide sequence ID" value="NZ_BAAAEN010000005.1"/>
</dbReference>
<proteinExistence type="predicted"/>
<gene>
    <name evidence="1" type="ORF">GCM10009097_18800</name>
</gene>
<dbReference type="Gene3D" id="2.120.10.30">
    <property type="entry name" value="TolB, C-terminal domain"/>
    <property type="match status" value="1"/>
</dbReference>
<organism evidence="1 2">
    <name type="scientific">Pigmentiphaga daeguensis</name>
    <dbReference type="NCBI Taxonomy" id="414049"/>
    <lineage>
        <taxon>Bacteria</taxon>
        <taxon>Pseudomonadati</taxon>
        <taxon>Pseudomonadota</taxon>
        <taxon>Betaproteobacteria</taxon>
        <taxon>Burkholderiales</taxon>
        <taxon>Alcaligenaceae</taxon>
        <taxon>Pigmentiphaga</taxon>
    </lineage>
</organism>
<dbReference type="SUPFAM" id="SSF63825">
    <property type="entry name" value="YWTD domain"/>
    <property type="match status" value="1"/>
</dbReference>
<dbReference type="Proteomes" id="UP001501706">
    <property type="component" value="Unassembled WGS sequence"/>
</dbReference>
<reference evidence="2" key="1">
    <citation type="journal article" date="2019" name="Int. J. Syst. Evol. Microbiol.">
        <title>The Global Catalogue of Microorganisms (GCM) 10K type strain sequencing project: providing services to taxonomists for standard genome sequencing and annotation.</title>
        <authorList>
            <consortium name="The Broad Institute Genomics Platform"/>
            <consortium name="The Broad Institute Genome Sequencing Center for Infectious Disease"/>
            <person name="Wu L."/>
            <person name="Ma J."/>
        </authorList>
    </citation>
    <scope>NUCLEOTIDE SEQUENCE [LARGE SCALE GENOMIC DNA]</scope>
    <source>
        <strain evidence="2">JCM 14330</strain>
    </source>
</reference>
<dbReference type="Pfam" id="PF05787">
    <property type="entry name" value="PhoX"/>
    <property type="match status" value="1"/>
</dbReference>
<accession>A0ABP3LMT8</accession>
<dbReference type="PANTHER" id="PTHR35399:SF4">
    <property type="entry name" value="MEMBRANE PROTEIN"/>
    <property type="match status" value="1"/>
</dbReference>
<evidence type="ECO:0000313" key="1">
    <source>
        <dbReference type="EMBL" id="GAA0502202.1"/>
    </source>
</evidence>
<dbReference type="InterPro" id="IPR011042">
    <property type="entry name" value="6-blade_b-propeller_TolB-like"/>
</dbReference>
<evidence type="ECO:0000313" key="2">
    <source>
        <dbReference type="Proteomes" id="UP001501706"/>
    </source>
</evidence>
<keyword evidence="2" id="KW-1185">Reference proteome</keyword>
<dbReference type="InterPro" id="IPR008557">
    <property type="entry name" value="PhoX"/>
</dbReference>
<name>A0ABP3LMT8_9BURK</name>
<dbReference type="EMBL" id="BAAAEN010000005">
    <property type="protein sequence ID" value="GAA0502202.1"/>
    <property type="molecule type" value="Genomic_DNA"/>
</dbReference>
<protein>
    <submittedName>
        <fullName evidence="1">PhoX family protein</fullName>
    </submittedName>
</protein>
<comment type="caution">
    <text evidence="1">The sequence shown here is derived from an EMBL/GenBank/DDBJ whole genome shotgun (WGS) entry which is preliminary data.</text>
</comment>
<dbReference type="PANTHER" id="PTHR35399">
    <property type="entry name" value="SLR8030 PROTEIN"/>
    <property type="match status" value="1"/>
</dbReference>